<dbReference type="GO" id="GO:0043565">
    <property type="term" value="F:sequence-specific DNA binding"/>
    <property type="evidence" value="ECO:0007669"/>
    <property type="project" value="InterPro"/>
</dbReference>
<dbReference type="Pfam" id="PF00158">
    <property type="entry name" value="Sigma54_activat"/>
    <property type="match status" value="1"/>
</dbReference>
<feature type="domain" description="Response regulatory" evidence="8">
    <location>
        <begin position="7"/>
        <end position="121"/>
    </location>
</feature>
<dbReference type="EMBL" id="CR522870">
    <property type="protein sequence ID" value="CAG35682.1"/>
    <property type="molecule type" value="Genomic_DNA"/>
</dbReference>
<dbReference type="Pfam" id="PF02954">
    <property type="entry name" value="HTH_8"/>
    <property type="match status" value="1"/>
</dbReference>
<dbReference type="KEGG" id="dps:DP0953"/>
<keyword evidence="1" id="KW-0547">Nucleotide-binding</keyword>
<dbReference type="InterPro" id="IPR003593">
    <property type="entry name" value="AAA+_ATPase"/>
</dbReference>
<evidence type="ECO:0000259" key="8">
    <source>
        <dbReference type="PROSITE" id="PS50110"/>
    </source>
</evidence>
<dbReference type="AlphaFoldDB" id="Q6APP2"/>
<dbReference type="Gene3D" id="3.40.50.2300">
    <property type="match status" value="1"/>
</dbReference>
<dbReference type="SMART" id="SM00382">
    <property type="entry name" value="AAA"/>
    <property type="match status" value="1"/>
</dbReference>
<evidence type="ECO:0000256" key="2">
    <source>
        <dbReference type="ARBA" id="ARBA00022840"/>
    </source>
</evidence>
<evidence type="ECO:0000256" key="4">
    <source>
        <dbReference type="ARBA" id="ARBA00023125"/>
    </source>
</evidence>
<dbReference type="PROSITE" id="PS00675">
    <property type="entry name" value="SIGMA54_INTERACT_1"/>
    <property type="match status" value="1"/>
</dbReference>
<dbReference type="InterPro" id="IPR025943">
    <property type="entry name" value="Sigma_54_int_dom_ATP-bd_2"/>
</dbReference>
<dbReference type="InterPro" id="IPR001789">
    <property type="entry name" value="Sig_transdc_resp-reg_receiver"/>
</dbReference>
<dbReference type="CDD" id="cd00009">
    <property type="entry name" value="AAA"/>
    <property type="match status" value="1"/>
</dbReference>
<dbReference type="Pfam" id="PF00072">
    <property type="entry name" value="Response_reg"/>
    <property type="match status" value="1"/>
</dbReference>
<dbReference type="STRING" id="177439.DP0953"/>
<dbReference type="eggNOG" id="COG2204">
    <property type="taxonomic scope" value="Bacteria"/>
</dbReference>
<dbReference type="Gene3D" id="3.40.50.300">
    <property type="entry name" value="P-loop containing nucleotide triphosphate hydrolases"/>
    <property type="match status" value="1"/>
</dbReference>
<keyword evidence="10" id="KW-1185">Reference proteome</keyword>
<feature type="modified residue" description="4-aspartylphosphate" evidence="6">
    <location>
        <position position="56"/>
    </location>
</feature>
<name>Q6APP2_DESPS</name>
<dbReference type="GO" id="GO:0005524">
    <property type="term" value="F:ATP binding"/>
    <property type="evidence" value="ECO:0007669"/>
    <property type="project" value="UniProtKB-KW"/>
</dbReference>
<evidence type="ECO:0000256" key="1">
    <source>
        <dbReference type="ARBA" id="ARBA00022741"/>
    </source>
</evidence>
<evidence type="ECO:0000256" key="3">
    <source>
        <dbReference type="ARBA" id="ARBA00023015"/>
    </source>
</evidence>
<keyword evidence="6" id="KW-0597">Phosphoprotein</keyword>
<evidence type="ECO:0000313" key="9">
    <source>
        <dbReference type="EMBL" id="CAG35682.1"/>
    </source>
</evidence>
<evidence type="ECO:0000256" key="6">
    <source>
        <dbReference type="PROSITE-ProRule" id="PRU00169"/>
    </source>
</evidence>
<gene>
    <name evidence="9" type="ordered locus">DP0953</name>
</gene>
<dbReference type="PROSITE" id="PS50110">
    <property type="entry name" value="RESPONSE_REGULATORY"/>
    <property type="match status" value="1"/>
</dbReference>
<evidence type="ECO:0000259" key="7">
    <source>
        <dbReference type="PROSITE" id="PS50045"/>
    </source>
</evidence>
<dbReference type="PROSITE" id="PS00688">
    <property type="entry name" value="SIGMA54_INTERACT_3"/>
    <property type="match status" value="1"/>
</dbReference>
<dbReference type="SUPFAM" id="SSF52540">
    <property type="entry name" value="P-loop containing nucleoside triphosphate hydrolases"/>
    <property type="match status" value="1"/>
</dbReference>
<organism evidence="9 10">
    <name type="scientific">Desulfotalea psychrophila (strain LSv54 / DSM 12343)</name>
    <dbReference type="NCBI Taxonomy" id="177439"/>
    <lineage>
        <taxon>Bacteria</taxon>
        <taxon>Pseudomonadati</taxon>
        <taxon>Thermodesulfobacteriota</taxon>
        <taxon>Desulfobulbia</taxon>
        <taxon>Desulfobulbales</taxon>
        <taxon>Desulfocapsaceae</taxon>
        <taxon>Desulfotalea</taxon>
    </lineage>
</organism>
<dbReference type="GO" id="GO:0000160">
    <property type="term" value="P:phosphorelay signal transduction system"/>
    <property type="evidence" value="ECO:0007669"/>
    <property type="project" value="InterPro"/>
</dbReference>
<reference evidence="10" key="1">
    <citation type="journal article" date="2004" name="Environ. Microbiol.">
        <title>The genome of Desulfotalea psychrophila, a sulfate-reducing bacterium from permanently cold Arctic sediments.</title>
        <authorList>
            <person name="Rabus R."/>
            <person name="Ruepp A."/>
            <person name="Frickey T."/>
            <person name="Rattei T."/>
            <person name="Fartmann B."/>
            <person name="Stark M."/>
            <person name="Bauer M."/>
            <person name="Zibat A."/>
            <person name="Lombardot T."/>
            <person name="Becker I."/>
            <person name="Amann J."/>
            <person name="Gellner K."/>
            <person name="Teeling H."/>
            <person name="Leuschner W.D."/>
            <person name="Gloeckner F.-O."/>
            <person name="Lupas A.N."/>
            <person name="Amann R."/>
            <person name="Klenk H.-P."/>
        </authorList>
    </citation>
    <scope>NUCLEOTIDE SEQUENCE [LARGE SCALE GENOMIC DNA]</scope>
    <source>
        <strain evidence="10">DSM 12343 / LSv54</strain>
    </source>
</reference>
<dbReference type="RefSeq" id="WP_011188196.1">
    <property type="nucleotide sequence ID" value="NC_006138.1"/>
</dbReference>
<dbReference type="InterPro" id="IPR002197">
    <property type="entry name" value="HTH_Fis"/>
</dbReference>
<dbReference type="SUPFAM" id="SSF46689">
    <property type="entry name" value="Homeodomain-like"/>
    <property type="match status" value="1"/>
</dbReference>
<dbReference type="Pfam" id="PF25601">
    <property type="entry name" value="AAA_lid_14"/>
    <property type="match status" value="1"/>
</dbReference>
<dbReference type="PROSITE" id="PS00676">
    <property type="entry name" value="SIGMA54_INTERACT_2"/>
    <property type="match status" value="1"/>
</dbReference>
<dbReference type="InterPro" id="IPR009057">
    <property type="entry name" value="Homeodomain-like_sf"/>
</dbReference>
<dbReference type="InterPro" id="IPR025944">
    <property type="entry name" value="Sigma_54_int_dom_CS"/>
</dbReference>
<dbReference type="OrthoDB" id="9763792at2"/>
<dbReference type="InterPro" id="IPR058031">
    <property type="entry name" value="AAA_lid_NorR"/>
</dbReference>
<dbReference type="Proteomes" id="UP000000602">
    <property type="component" value="Chromosome"/>
</dbReference>
<dbReference type="SUPFAM" id="SSF52172">
    <property type="entry name" value="CheY-like"/>
    <property type="match status" value="1"/>
</dbReference>
<accession>Q6APP2</accession>
<dbReference type="PROSITE" id="PS50045">
    <property type="entry name" value="SIGMA54_INTERACT_4"/>
    <property type="match status" value="1"/>
</dbReference>
<protein>
    <submittedName>
        <fullName evidence="9">Probable two-component system response regulator (Ntr family)</fullName>
    </submittedName>
</protein>
<dbReference type="Gene3D" id="1.10.8.60">
    <property type="match status" value="1"/>
</dbReference>
<dbReference type="GO" id="GO:0006355">
    <property type="term" value="P:regulation of DNA-templated transcription"/>
    <property type="evidence" value="ECO:0007669"/>
    <property type="project" value="InterPro"/>
</dbReference>
<dbReference type="FunFam" id="3.40.50.300:FF:000006">
    <property type="entry name" value="DNA-binding transcriptional regulator NtrC"/>
    <property type="match status" value="1"/>
</dbReference>
<proteinExistence type="predicted"/>
<keyword evidence="4" id="KW-0238">DNA-binding</keyword>
<dbReference type="PRINTS" id="PR01590">
    <property type="entry name" value="HTHFIS"/>
</dbReference>
<dbReference type="InterPro" id="IPR011006">
    <property type="entry name" value="CheY-like_superfamily"/>
</dbReference>
<keyword evidence="5" id="KW-0804">Transcription</keyword>
<dbReference type="HOGENOM" id="CLU_000445_0_6_7"/>
<dbReference type="InterPro" id="IPR002078">
    <property type="entry name" value="Sigma_54_int"/>
</dbReference>
<dbReference type="SMART" id="SM00448">
    <property type="entry name" value="REC"/>
    <property type="match status" value="1"/>
</dbReference>
<keyword evidence="3" id="KW-0805">Transcription regulation</keyword>
<evidence type="ECO:0000256" key="5">
    <source>
        <dbReference type="ARBA" id="ARBA00023163"/>
    </source>
</evidence>
<keyword evidence="2" id="KW-0067">ATP-binding</keyword>
<dbReference type="Gene3D" id="1.10.10.60">
    <property type="entry name" value="Homeodomain-like"/>
    <property type="match status" value="1"/>
</dbReference>
<dbReference type="InterPro" id="IPR027417">
    <property type="entry name" value="P-loop_NTPase"/>
</dbReference>
<dbReference type="PANTHER" id="PTHR32071">
    <property type="entry name" value="TRANSCRIPTIONAL REGULATORY PROTEIN"/>
    <property type="match status" value="1"/>
</dbReference>
<dbReference type="InterPro" id="IPR025662">
    <property type="entry name" value="Sigma_54_int_dom_ATP-bd_1"/>
</dbReference>
<feature type="domain" description="Sigma-54 factor interaction" evidence="7">
    <location>
        <begin position="145"/>
        <end position="372"/>
    </location>
</feature>
<evidence type="ECO:0000313" key="10">
    <source>
        <dbReference type="Proteomes" id="UP000000602"/>
    </source>
</evidence>
<sequence length="443" mass="50202">MNEQEYSILVIDDERSIRRLLEKELRSPERKILLAECGKEALELASQNQIDVIIMDLRLPDVEGLDLLVQMKEQISHAQIIMISGHGDVDTAVKAMKFGICDFIQKPFDLDKLDLLIKKAHLRTQLSRAAQEKMVKLAGKTPVQFIGDSPAIQEIRFLVDKVAPAQISVLLTGESGVGKDVIAQLIHQKSTRADREIVIKNCATIQKELSRSELFGYAKGAFTGADSAHDGLLAHADKGTLFLDEIGELPLAVQASLLRVLETQRYRGVGEKLEHQVDVRFIFATNRDLLESEGEERFNEAFRNRINAFQIHVPPLRERKEDLPLLVDFFLTRLTQKGRHYIIDDSAMSTILAHNWPGNVRELRNVIERATILAENDLITIRCLPTELLGDAKEVPNLSLESIEREHILKILNFHQGNRQKTSEMLGISRKTLYRKLAKFNIE</sequence>